<accession>A0A4T0J5I9</accession>
<feature type="domain" description="Brix" evidence="2">
    <location>
        <begin position="1"/>
        <end position="154"/>
    </location>
</feature>
<feature type="compositionally biased region" description="Low complexity" evidence="1">
    <location>
        <begin position="312"/>
        <end position="323"/>
    </location>
</feature>
<feature type="region of interest" description="Disordered" evidence="1">
    <location>
        <begin position="553"/>
        <end position="717"/>
    </location>
</feature>
<dbReference type="PANTHER" id="PTHR12661:SF5">
    <property type="entry name" value="SUPPRESSOR OF SWI4 1 HOMOLOG"/>
    <property type="match status" value="1"/>
</dbReference>
<feature type="compositionally biased region" description="Basic and acidic residues" evidence="1">
    <location>
        <begin position="576"/>
        <end position="588"/>
    </location>
</feature>
<feature type="compositionally biased region" description="Basic and acidic residues" evidence="1">
    <location>
        <begin position="186"/>
        <end position="224"/>
    </location>
</feature>
<evidence type="ECO:0000256" key="1">
    <source>
        <dbReference type="SAM" id="MobiDB-lite"/>
    </source>
</evidence>
<feature type="compositionally biased region" description="Polar residues" evidence="1">
    <location>
        <begin position="324"/>
        <end position="336"/>
    </location>
</feature>
<evidence type="ECO:0000313" key="4">
    <source>
        <dbReference type="Proteomes" id="UP000310689"/>
    </source>
</evidence>
<name>A0A4T0J5I9_WALIC</name>
<feature type="region of interest" description="Disordered" evidence="1">
    <location>
        <begin position="442"/>
        <end position="485"/>
    </location>
</feature>
<gene>
    <name evidence="3" type="ORF">E3P86_01895</name>
</gene>
<dbReference type="GO" id="GO:1902412">
    <property type="term" value="P:regulation of mitotic cytokinesis"/>
    <property type="evidence" value="ECO:0007669"/>
    <property type="project" value="InterPro"/>
</dbReference>
<dbReference type="GO" id="GO:0000027">
    <property type="term" value="P:ribosomal large subunit assembly"/>
    <property type="evidence" value="ECO:0007669"/>
    <property type="project" value="TreeGrafter"/>
</dbReference>
<dbReference type="GO" id="GO:0005096">
    <property type="term" value="F:GTPase activator activity"/>
    <property type="evidence" value="ECO:0007669"/>
    <property type="project" value="InterPro"/>
</dbReference>
<dbReference type="Pfam" id="PF20162">
    <property type="entry name" value="Etd1"/>
    <property type="match status" value="1"/>
</dbReference>
<feature type="compositionally biased region" description="Acidic residues" evidence="1">
    <location>
        <begin position="225"/>
        <end position="278"/>
    </location>
</feature>
<feature type="region of interest" description="Disordered" evidence="1">
    <location>
        <begin position="306"/>
        <end position="345"/>
    </location>
</feature>
<feature type="region of interest" description="Disordered" evidence="1">
    <location>
        <begin position="186"/>
        <end position="285"/>
    </location>
</feature>
<dbReference type="GO" id="GO:0006364">
    <property type="term" value="P:rRNA processing"/>
    <property type="evidence" value="ECO:0007669"/>
    <property type="project" value="InterPro"/>
</dbReference>
<dbReference type="EMBL" id="SPOI01000078">
    <property type="protein sequence ID" value="TIB38030.1"/>
    <property type="molecule type" value="Genomic_DNA"/>
</dbReference>
<feature type="compositionally biased region" description="Low complexity" evidence="1">
    <location>
        <begin position="503"/>
        <end position="518"/>
    </location>
</feature>
<proteinExistence type="predicted"/>
<evidence type="ECO:0000259" key="2">
    <source>
        <dbReference type="PROSITE" id="PS50833"/>
    </source>
</evidence>
<feature type="compositionally biased region" description="Basic residues" evidence="1">
    <location>
        <begin position="526"/>
        <end position="537"/>
    </location>
</feature>
<dbReference type="InterPro" id="IPR045342">
    <property type="entry name" value="Etd1"/>
</dbReference>
<organism evidence="3 4">
    <name type="scientific">Wallemia ichthyophaga</name>
    <dbReference type="NCBI Taxonomy" id="245174"/>
    <lineage>
        <taxon>Eukaryota</taxon>
        <taxon>Fungi</taxon>
        <taxon>Dikarya</taxon>
        <taxon>Basidiomycota</taxon>
        <taxon>Wallemiomycotina</taxon>
        <taxon>Wallemiomycetes</taxon>
        <taxon>Wallemiales</taxon>
        <taxon>Wallemiaceae</taxon>
        <taxon>Wallemia</taxon>
    </lineage>
</organism>
<dbReference type="PROSITE" id="PS50833">
    <property type="entry name" value="BRIX"/>
    <property type="match status" value="1"/>
</dbReference>
<dbReference type="InterPro" id="IPR045112">
    <property type="entry name" value="PPAN-like"/>
</dbReference>
<dbReference type="GO" id="GO:0019843">
    <property type="term" value="F:rRNA binding"/>
    <property type="evidence" value="ECO:0007669"/>
    <property type="project" value="InterPro"/>
</dbReference>
<dbReference type="Pfam" id="PF04427">
    <property type="entry name" value="Brix"/>
    <property type="match status" value="1"/>
</dbReference>
<dbReference type="InterPro" id="IPR007109">
    <property type="entry name" value="Brix"/>
</dbReference>
<protein>
    <recommendedName>
        <fullName evidence="2">Brix domain-containing protein</fullName>
    </recommendedName>
</protein>
<feature type="compositionally biased region" description="Polar residues" evidence="1">
    <location>
        <begin position="447"/>
        <end position="469"/>
    </location>
</feature>
<dbReference type="Proteomes" id="UP000310689">
    <property type="component" value="Unassembled WGS sequence"/>
</dbReference>
<dbReference type="PANTHER" id="PTHR12661">
    <property type="entry name" value="PETER PAN-RELATED"/>
    <property type="match status" value="1"/>
</dbReference>
<evidence type="ECO:0000313" key="3">
    <source>
        <dbReference type="EMBL" id="TIB38030.1"/>
    </source>
</evidence>
<feature type="region of interest" description="Disordered" evidence="1">
    <location>
        <begin position="498"/>
        <end position="540"/>
    </location>
</feature>
<sequence length="786" mass="88935">MTQLFQSLFPPLDVSNLPLSQARRLLLLSYNASTRTIDMRHYEITVKPYGVSKRVRRVVPGASTANKLPNLSNVQDISQYILNQDNSGYESAATSDSEVESEVDETGQPVRVVQLAEDFVGRGNKKDEKRAIKLKEIGPRMELSLVKITTGLAGSQPKKHGLGGNNEGEVLFHEYINKSKREVKDLAKKHTERKAEVARRRKEQEANVERKRKDKEDRKAKGEQVEEEDEVDEEEVDDEFGEMGDPEEDLENLDFDEPSEEEEESENETKEEWDDDFEFDKKSIRINENTKNSEWDEDIQKSDYTQSTLFDSNSTKSNSLKSLIENNQPPTKHSSLTPPPTYTHKHTRLRRNSLSDLRIPQRVKAAQQGLRVQLGSVREFAKGVDELRQLSNTLESIKNKIPWPSIEIPAQLKDECTSLDSIYSNSWDSANVLIQLASGSGVVPIDNNDNNNSDLPRSLSTSPAHLNSFSDHHNNRTHSHKAGDSLNDRQLDILKTMLQSSPSKNLDTNTKTKTNSDSPPSTPLTRKTHPSKLRRASRAGLNSFKDFFKQFVGSGSDSMETPTPSPTPTPTTAQKSTKDTRREQREQNIRVSQENLAFPSTPPEETDTPIQIPQKMHRKRPSIAQLFTRKASSVSLQRKPSFDSTRPSVTLRENTIPQREGETGEADAANTRDKKNLPKEQVTPLQTPTKPKRLTHESRSYSENLSTPKARISSYREKEIEREKENAKMISTPTHNHIENDQSDQSDDCKLQLTPDALPQLLGHLRNVKAICQESLDQWINIPTAK</sequence>
<dbReference type="AlphaFoldDB" id="A0A4T0J5I9"/>
<feature type="compositionally biased region" description="Polar residues" evidence="1">
    <location>
        <begin position="630"/>
        <end position="657"/>
    </location>
</feature>
<comment type="caution">
    <text evidence="3">The sequence shown here is derived from an EMBL/GenBank/DDBJ whole genome shotgun (WGS) entry which is preliminary data.</text>
</comment>
<reference evidence="3 4" key="1">
    <citation type="submission" date="2019-03" db="EMBL/GenBank/DDBJ databases">
        <title>Sequencing 23 genomes of Wallemia ichthyophaga.</title>
        <authorList>
            <person name="Gostincar C."/>
        </authorList>
    </citation>
    <scope>NUCLEOTIDE SEQUENCE [LARGE SCALE GENOMIC DNA]</scope>
    <source>
        <strain evidence="3 4">EXF-6200</strain>
    </source>
</reference>
<dbReference type="GO" id="GO:0030687">
    <property type="term" value="C:preribosome, large subunit precursor"/>
    <property type="evidence" value="ECO:0007669"/>
    <property type="project" value="TreeGrafter"/>
</dbReference>